<keyword evidence="1 3" id="KW-0056">Arginine metabolism</keyword>
<keyword evidence="2 3" id="KW-0378">Hydrolase</keyword>
<dbReference type="EMBL" id="CP022684">
    <property type="protein sequence ID" value="AUM12717.1"/>
    <property type="molecule type" value="Genomic_DNA"/>
</dbReference>
<dbReference type="PANTHER" id="PTHR30420">
    <property type="entry name" value="N-SUCCINYLARGININE DIHYDROLASE"/>
    <property type="match status" value="1"/>
</dbReference>
<feature type="binding site" evidence="3">
    <location>
        <begin position="137"/>
        <end position="138"/>
    </location>
    <ligand>
        <name>substrate</name>
    </ligand>
</feature>
<proteinExistence type="inferred from homology"/>
<organism evidence="4 5">
    <name type="scientific">Ketobacter alkanivorans</name>
    <dbReference type="NCBI Taxonomy" id="1917421"/>
    <lineage>
        <taxon>Bacteria</taxon>
        <taxon>Pseudomonadati</taxon>
        <taxon>Pseudomonadota</taxon>
        <taxon>Gammaproteobacteria</taxon>
        <taxon>Pseudomonadales</taxon>
        <taxon>Ketobacteraceae</taxon>
        <taxon>Ketobacter</taxon>
    </lineage>
</organism>
<reference evidence="5" key="1">
    <citation type="submission" date="2017-08" db="EMBL/GenBank/DDBJ databases">
        <title>Direct submision.</title>
        <authorList>
            <person name="Kim S.-J."/>
            <person name="Rhee S.-K."/>
        </authorList>
    </citation>
    <scope>NUCLEOTIDE SEQUENCE [LARGE SCALE GENOMIC DNA]</scope>
    <source>
        <strain evidence="5">GI5</strain>
    </source>
</reference>
<comment type="subunit">
    <text evidence="3">Homodimer.</text>
</comment>
<keyword evidence="5" id="KW-1185">Reference proteome</keyword>
<dbReference type="InterPro" id="IPR037031">
    <property type="entry name" value="AstB_sf"/>
</dbReference>
<evidence type="ECO:0000313" key="4">
    <source>
        <dbReference type="EMBL" id="AUM12717.1"/>
    </source>
</evidence>
<evidence type="ECO:0000313" key="5">
    <source>
        <dbReference type="Proteomes" id="UP000235116"/>
    </source>
</evidence>
<gene>
    <name evidence="3" type="primary">astB</name>
    <name evidence="4" type="ORF">Kalk_09945</name>
</gene>
<evidence type="ECO:0000256" key="2">
    <source>
        <dbReference type="ARBA" id="ARBA00022801"/>
    </source>
</evidence>
<feature type="binding site" evidence="3">
    <location>
        <position position="249"/>
    </location>
    <ligand>
        <name>substrate</name>
    </ligand>
</feature>
<dbReference type="OrthoDB" id="248552at2"/>
<dbReference type="GO" id="GO:0019545">
    <property type="term" value="P:L-arginine catabolic process to succinate"/>
    <property type="evidence" value="ECO:0007669"/>
    <property type="project" value="UniProtKB-UniRule"/>
</dbReference>
<feature type="binding site" evidence="3">
    <location>
        <position position="358"/>
    </location>
    <ligand>
        <name>substrate</name>
    </ligand>
</feature>
<dbReference type="Proteomes" id="UP000235116">
    <property type="component" value="Chromosome"/>
</dbReference>
<name>A0A2K9LKF3_9GAMM</name>
<dbReference type="GO" id="GO:0009015">
    <property type="term" value="F:N-succinylarginine dihydrolase activity"/>
    <property type="evidence" value="ECO:0007669"/>
    <property type="project" value="UniProtKB-UniRule"/>
</dbReference>
<feature type="binding site" evidence="3">
    <location>
        <position position="110"/>
    </location>
    <ligand>
        <name>substrate</name>
    </ligand>
</feature>
<dbReference type="KEGG" id="kak:Kalk_09945"/>
<dbReference type="HAMAP" id="MF_01172">
    <property type="entry name" value="AstB"/>
    <property type="match status" value="1"/>
</dbReference>
<dbReference type="Pfam" id="PF04996">
    <property type="entry name" value="AstB"/>
    <property type="match status" value="1"/>
</dbReference>
<dbReference type="RefSeq" id="WP_101894102.1">
    <property type="nucleotide sequence ID" value="NZ_CP022684.1"/>
</dbReference>
<sequence>MRWREINFDGLVGPTHNYAGLSFGNVASIGNQGEQSNPKQAALQGLAKMRWLMDRGFLQGVLPPQVRPDINSLRRLGFRGTPEVVLANAWDQAPQILSLCSSASSMWLANAATVIPSRDNRSGRCIILPANLVSNVHRSIEVAGTVELLRYVFSNSDHFQVESPLPSVAEFADEGAANHMSFALQNKPAVHMFVYGRMVEGGEAPVRYPARQTREACSALIRFSGLDESRCMQVQQNPDAIDSGVFHNDVIAVSHDGLLLCHEKAFLNQPVVMEELRKKSEGSINIVEVSERDVPLEDAVNTYLFNSQILGDRNNPIMLLPIECSRNEKVRHYIETHLGPALNLQEIGYLDLQQSMANGGGPACLRLRISLNDAEVAALQGKVLLSDELHHRLVEFVETRYPDSLTLKQLADWEFAKRMINVVQDLYELLGLPSYLLDVAQQ</sequence>
<comment type="pathway">
    <text evidence="3">Amino-acid degradation; L-arginine degradation via AST pathway; L-glutamate and succinate from L-arginine: step 2/5.</text>
</comment>
<feature type="active site" evidence="3">
    <location>
        <position position="174"/>
    </location>
</feature>
<dbReference type="EC" id="3.5.3.23" evidence="3"/>
<dbReference type="Gene3D" id="3.75.10.20">
    <property type="entry name" value="Succinylarginine dihydrolase"/>
    <property type="match status" value="1"/>
</dbReference>
<feature type="active site" evidence="3">
    <location>
        <position position="247"/>
    </location>
</feature>
<dbReference type="GO" id="GO:0019544">
    <property type="term" value="P:L-arginine catabolic process to L-glutamate"/>
    <property type="evidence" value="ECO:0007669"/>
    <property type="project" value="UniProtKB-UniRule"/>
</dbReference>
<comment type="similarity">
    <text evidence="3">Belongs to the succinylarginine dihydrolase family.</text>
</comment>
<dbReference type="SUPFAM" id="SSF55909">
    <property type="entry name" value="Pentein"/>
    <property type="match status" value="1"/>
</dbReference>
<accession>A0A2K9LKF3</accession>
<dbReference type="PANTHER" id="PTHR30420:SF2">
    <property type="entry name" value="N-SUCCINYLARGININE DIHYDROLASE"/>
    <property type="match status" value="1"/>
</dbReference>
<comment type="catalytic activity">
    <reaction evidence="3">
        <text>N(2)-succinyl-L-arginine + 2 H2O + 2 H(+) = N(2)-succinyl-L-ornithine + 2 NH4(+) + CO2</text>
        <dbReference type="Rhea" id="RHEA:19533"/>
        <dbReference type="ChEBI" id="CHEBI:15377"/>
        <dbReference type="ChEBI" id="CHEBI:15378"/>
        <dbReference type="ChEBI" id="CHEBI:16526"/>
        <dbReference type="ChEBI" id="CHEBI:28938"/>
        <dbReference type="ChEBI" id="CHEBI:58241"/>
        <dbReference type="ChEBI" id="CHEBI:58514"/>
        <dbReference type="EC" id="3.5.3.23"/>
    </reaction>
</comment>
<evidence type="ECO:0000256" key="3">
    <source>
        <dbReference type="HAMAP-Rule" id="MF_01172"/>
    </source>
</evidence>
<protein>
    <recommendedName>
        <fullName evidence="3">N-succinylarginine dihydrolase</fullName>
        <ecNumber evidence="3">3.5.3.23</ecNumber>
    </recommendedName>
</protein>
<dbReference type="InterPro" id="IPR007079">
    <property type="entry name" value="SuccinylArg_d-Hdrlase_AstB"/>
</dbReference>
<feature type="active site" description="Nucleophile" evidence="3">
    <location>
        <position position="364"/>
    </location>
</feature>
<evidence type="ECO:0000256" key="1">
    <source>
        <dbReference type="ARBA" id="ARBA00022503"/>
    </source>
</evidence>
<dbReference type="NCBIfam" id="NF009789">
    <property type="entry name" value="PRK13281.1"/>
    <property type="match status" value="1"/>
</dbReference>
<dbReference type="UniPathway" id="UPA00185">
    <property type="reaction ID" value="UER00280"/>
</dbReference>
<feature type="binding site" evidence="3">
    <location>
        <begin position="19"/>
        <end position="28"/>
    </location>
    <ligand>
        <name>substrate</name>
    </ligand>
</feature>
<comment type="function">
    <text evidence="3">Catalyzes the hydrolysis of N(2)-succinylarginine into N(2)-succinylornithine, ammonia and CO(2).</text>
</comment>
<dbReference type="AlphaFoldDB" id="A0A2K9LKF3"/>
<feature type="binding site" evidence="3">
    <location>
        <position position="211"/>
    </location>
    <ligand>
        <name>substrate</name>
    </ligand>
</feature>